<proteinExistence type="predicted"/>
<reference evidence="1 2" key="1">
    <citation type="journal article" date="2019" name="Sci. Rep.">
        <title>Orb-weaving spider Araneus ventricosus genome elucidates the spidroin gene catalogue.</title>
        <authorList>
            <person name="Kono N."/>
            <person name="Nakamura H."/>
            <person name="Ohtoshi R."/>
            <person name="Moran D.A.P."/>
            <person name="Shinohara A."/>
            <person name="Yoshida Y."/>
            <person name="Fujiwara M."/>
            <person name="Mori M."/>
            <person name="Tomita M."/>
            <person name="Arakawa K."/>
        </authorList>
    </citation>
    <scope>NUCLEOTIDE SEQUENCE [LARGE SCALE GENOMIC DNA]</scope>
</reference>
<evidence type="ECO:0000313" key="1">
    <source>
        <dbReference type="EMBL" id="GBM14688.1"/>
    </source>
</evidence>
<dbReference type="AlphaFoldDB" id="A0A4Y2DF67"/>
<name>A0A4Y2DF67_ARAVE</name>
<protein>
    <submittedName>
        <fullName evidence="1">Uncharacterized protein</fullName>
    </submittedName>
</protein>
<comment type="caution">
    <text evidence="1">The sequence shown here is derived from an EMBL/GenBank/DDBJ whole genome shotgun (WGS) entry which is preliminary data.</text>
</comment>
<organism evidence="1 2">
    <name type="scientific">Araneus ventricosus</name>
    <name type="common">Orbweaver spider</name>
    <name type="synonym">Epeira ventricosa</name>
    <dbReference type="NCBI Taxonomy" id="182803"/>
    <lineage>
        <taxon>Eukaryota</taxon>
        <taxon>Metazoa</taxon>
        <taxon>Ecdysozoa</taxon>
        <taxon>Arthropoda</taxon>
        <taxon>Chelicerata</taxon>
        <taxon>Arachnida</taxon>
        <taxon>Araneae</taxon>
        <taxon>Araneomorphae</taxon>
        <taxon>Entelegynae</taxon>
        <taxon>Araneoidea</taxon>
        <taxon>Araneidae</taxon>
        <taxon>Araneus</taxon>
    </lineage>
</organism>
<dbReference type="EMBL" id="BGPR01000346">
    <property type="protein sequence ID" value="GBM14688.1"/>
    <property type="molecule type" value="Genomic_DNA"/>
</dbReference>
<gene>
    <name evidence="1" type="ORF">AVEN_97195_1</name>
</gene>
<sequence length="104" mass="11878">MDLVNLHRGQMERTTPELATFSPTFRTVPMGGGLIHVVGFNVHQDHMHCRSSVGWGTPPATNPRPCHWDTASRKFCIYKSDETSDNSITRPVVMLFRIRNEFHI</sequence>
<dbReference type="Proteomes" id="UP000499080">
    <property type="component" value="Unassembled WGS sequence"/>
</dbReference>
<accession>A0A4Y2DF67</accession>
<evidence type="ECO:0000313" key="2">
    <source>
        <dbReference type="Proteomes" id="UP000499080"/>
    </source>
</evidence>
<keyword evidence="2" id="KW-1185">Reference proteome</keyword>